<feature type="region of interest" description="Disordered" evidence="1">
    <location>
        <begin position="110"/>
        <end position="139"/>
    </location>
</feature>
<organism evidence="2 3">
    <name type="scientific">Trematosphaeria pertusa</name>
    <dbReference type="NCBI Taxonomy" id="390896"/>
    <lineage>
        <taxon>Eukaryota</taxon>
        <taxon>Fungi</taxon>
        <taxon>Dikarya</taxon>
        <taxon>Ascomycota</taxon>
        <taxon>Pezizomycotina</taxon>
        <taxon>Dothideomycetes</taxon>
        <taxon>Pleosporomycetidae</taxon>
        <taxon>Pleosporales</taxon>
        <taxon>Massarineae</taxon>
        <taxon>Trematosphaeriaceae</taxon>
        <taxon>Trematosphaeria</taxon>
    </lineage>
</organism>
<evidence type="ECO:0000313" key="2">
    <source>
        <dbReference type="EMBL" id="KAF2254254.1"/>
    </source>
</evidence>
<dbReference type="EMBL" id="ML987190">
    <property type="protein sequence ID" value="KAF2254254.1"/>
    <property type="molecule type" value="Genomic_DNA"/>
</dbReference>
<evidence type="ECO:0000256" key="1">
    <source>
        <dbReference type="SAM" id="MobiDB-lite"/>
    </source>
</evidence>
<protein>
    <submittedName>
        <fullName evidence="2">Uncharacterized protein</fullName>
    </submittedName>
</protein>
<reference evidence="2" key="1">
    <citation type="journal article" date="2020" name="Stud. Mycol.">
        <title>101 Dothideomycetes genomes: a test case for predicting lifestyles and emergence of pathogens.</title>
        <authorList>
            <person name="Haridas S."/>
            <person name="Albert R."/>
            <person name="Binder M."/>
            <person name="Bloem J."/>
            <person name="Labutti K."/>
            <person name="Salamov A."/>
            <person name="Andreopoulos B."/>
            <person name="Baker S."/>
            <person name="Barry K."/>
            <person name="Bills G."/>
            <person name="Bluhm B."/>
            <person name="Cannon C."/>
            <person name="Castanera R."/>
            <person name="Culley D."/>
            <person name="Daum C."/>
            <person name="Ezra D."/>
            <person name="Gonzalez J."/>
            <person name="Henrissat B."/>
            <person name="Kuo A."/>
            <person name="Liang C."/>
            <person name="Lipzen A."/>
            <person name="Lutzoni F."/>
            <person name="Magnuson J."/>
            <person name="Mondo S."/>
            <person name="Nolan M."/>
            <person name="Ohm R."/>
            <person name="Pangilinan J."/>
            <person name="Park H.-J."/>
            <person name="Ramirez L."/>
            <person name="Alfaro M."/>
            <person name="Sun H."/>
            <person name="Tritt A."/>
            <person name="Yoshinaga Y."/>
            <person name="Zwiers L.-H."/>
            <person name="Turgeon B."/>
            <person name="Goodwin S."/>
            <person name="Spatafora J."/>
            <person name="Crous P."/>
            <person name="Grigoriev I."/>
        </authorList>
    </citation>
    <scope>NUCLEOTIDE SEQUENCE</scope>
    <source>
        <strain evidence="2">CBS 122368</strain>
    </source>
</reference>
<proteinExistence type="predicted"/>
<accession>A0A6A6IUY3</accession>
<dbReference type="Proteomes" id="UP000800094">
    <property type="component" value="Unassembled WGS sequence"/>
</dbReference>
<sequence length="159" mass="17451">MLLNEQCHRTATISLRAPVLTTGLAGCCIFIKRTSFGELASTLLKRSLLPQAVELFKCSPALKNGLSPLLRLPLKKGNDSVDDDNEEAVVLASRPVSRNFPVRPIRLTLKPGRKQTTPVSMPRRTGASNPRRTVDPDVSAQERYIFRPSDCGGARPSWA</sequence>
<dbReference type="GeneID" id="54585960"/>
<gene>
    <name evidence="2" type="ORF">BU26DRAFT_558958</name>
</gene>
<name>A0A6A6IUY3_9PLEO</name>
<evidence type="ECO:0000313" key="3">
    <source>
        <dbReference type="Proteomes" id="UP000800094"/>
    </source>
</evidence>
<keyword evidence="3" id="KW-1185">Reference proteome</keyword>
<dbReference type="RefSeq" id="XP_033689258.1">
    <property type="nucleotide sequence ID" value="XM_033832630.1"/>
</dbReference>
<dbReference type="AlphaFoldDB" id="A0A6A6IUY3"/>